<dbReference type="EMBL" id="JANDBG010000036">
    <property type="protein sequence ID" value="MCX9004546.1"/>
    <property type="molecule type" value="Genomic_DNA"/>
</dbReference>
<proteinExistence type="predicted"/>
<comment type="caution">
    <text evidence="1">The sequence shown here is derived from an EMBL/GenBank/DDBJ whole genome shotgun (WGS) entry which is preliminary data.</text>
</comment>
<reference evidence="1" key="1">
    <citation type="submission" date="2022-07" db="EMBL/GenBank/DDBJ databases">
        <title>Genome Sequence of Citrobacter portucalensis from Edible Snails.</title>
        <authorList>
            <person name="Okafor A.C."/>
            <person name="Ogbo F.C."/>
            <person name="Ruppitsch W."/>
            <person name="Allerberger F."/>
        </authorList>
    </citation>
    <scope>NUCLEOTIDE SEQUENCE</scope>
    <source>
        <strain evidence="1">Igbk 7</strain>
    </source>
</reference>
<dbReference type="Proteomes" id="UP001207430">
    <property type="component" value="Unassembled WGS sequence"/>
</dbReference>
<gene>
    <name evidence="1" type="ORF">NLN86_23295</name>
</gene>
<organism evidence="1 2">
    <name type="scientific">Citrobacter portucalensis</name>
    <dbReference type="NCBI Taxonomy" id="1639133"/>
    <lineage>
        <taxon>Bacteria</taxon>
        <taxon>Pseudomonadati</taxon>
        <taxon>Pseudomonadota</taxon>
        <taxon>Gammaproteobacteria</taxon>
        <taxon>Enterobacterales</taxon>
        <taxon>Enterobacteriaceae</taxon>
        <taxon>Citrobacter</taxon>
        <taxon>Citrobacter freundii complex</taxon>
    </lineage>
</organism>
<dbReference type="SUPFAM" id="SSF69279">
    <property type="entry name" value="Phage tail proteins"/>
    <property type="match status" value="1"/>
</dbReference>
<dbReference type="RefSeq" id="WP_267449679.1">
    <property type="nucleotide sequence ID" value="NZ_JANDBG010000036.1"/>
</dbReference>
<name>A0AAW5WFL9_9ENTR</name>
<protein>
    <submittedName>
        <fullName evidence="1">Uncharacterized protein</fullName>
    </submittedName>
</protein>
<accession>A0AAW5WFL9</accession>
<sequence length="264" mass="29255">MLRKTLFDVIYQNMDITADMQPDILSISYTDNEDGQVDDIAITLKNDDGKWSGDWSLEKGSFIRLVFKPFNQIALECGSFQVDGITSSGPPSVVEVSAVSVPVASGVRRDLKSNAWEKTTLKDIATSIAKLANLELMFLIDEGSNPYSGNVWLQQYFSHHGVSASRQIWNGDMSERTPWVIDYSTANPPPATDLSAYATRQWVLQNFVQNMRLGSAISTTWWANGDDCPAGHVLTGGDFNSDKSYVRYKPVQVLINGQWVTISG</sequence>
<dbReference type="AlphaFoldDB" id="A0AAW5WFL9"/>
<evidence type="ECO:0000313" key="1">
    <source>
        <dbReference type="EMBL" id="MCX9004546.1"/>
    </source>
</evidence>
<evidence type="ECO:0000313" key="2">
    <source>
        <dbReference type="Proteomes" id="UP001207430"/>
    </source>
</evidence>